<dbReference type="InterPro" id="IPR010065">
    <property type="entry name" value="AA_ABC_transptr_permease_3TM"/>
</dbReference>
<keyword evidence="12" id="KW-1185">Reference proteome</keyword>
<comment type="similarity">
    <text evidence="2">Belongs to the binding-protein-dependent transport system permease family. HisMQ subfamily.</text>
</comment>
<reference evidence="12" key="1">
    <citation type="journal article" date="2019" name="Int. J. Syst. Evol. Microbiol.">
        <title>The Global Catalogue of Microorganisms (GCM) 10K type strain sequencing project: providing services to taxonomists for standard genome sequencing and annotation.</title>
        <authorList>
            <consortium name="The Broad Institute Genomics Platform"/>
            <consortium name="The Broad Institute Genome Sequencing Center for Infectious Disease"/>
            <person name="Wu L."/>
            <person name="Ma J."/>
        </authorList>
    </citation>
    <scope>NUCLEOTIDE SEQUENCE [LARGE SCALE GENOMIC DNA]</scope>
    <source>
        <strain evidence="12">ICMP 19515</strain>
    </source>
</reference>
<evidence type="ECO:0000256" key="2">
    <source>
        <dbReference type="ARBA" id="ARBA00010072"/>
    </source>
</evidence>
<evidence type="ECO:0000313" key="12">
    <source>
        <dbReference type="Proteomes" id="UP001595648"/>
    </source>
</evidence>
<comment type="subcellular location">
    <subcellularLocation>
        <location evidence="1">Cell inner membrane</location>
        <topology evidence="1">Multi-pass membrane protein</topology>
    </subcellularLocation>
    <subcellularLocation>
        <location evidence="9">Cell membrane</location>
        <topology evidence="9">Multi-pass membrane protein</topology>
    </subcellularLocation>
</comment>
<sequence>MGFGPGGWGPLMIRAAGMTLSLAVCGYLTGLLAGVLGAWAKLQKSRVLYRIADVYTTILRGVPDLLVIFIFYCGSAATISPIFELFGHKGFFALPGFLAGFLAIGVVSGAYQTEVLRGAVQAVGNGEIEAARAYGMTGFLMFRRVLCPLALRYALPGLANVSQLVLKEAALVSVTGVVELVRQAQLGAGATRDPFSFYLAASCLYLAITSVTGLLFQFAEARAMQGVSRS</sequence>
<dbReference type="PANTHER" id="PTHR30133:SF2">
    <property type="entry name" value="ARGININE ABC TRANSPORTER PERMEASE PROTEIN ARTQ"/>
    <property type="match status" value="1"/>
</dbReference>
<dbReference type="PANTHER" id="PTHR30133">
    <property type="entry name" value="CATIONIC AMINO ACID TRANSPORTER, MEMBRANE COMPONENT"/>
    <property type="match status" value="1"/>
</dbReference>
<dbReference type="EMBL" id="JBHRVD010000001">
    <property type="protein sequence ID" value="MFC3320608.1"/>
    <property type="molecule type" value="Genomic_DNA"/>
</dbReference>
<gene>
    <name evidence="11" type="ORF">ACFOJ9_01915</name>
</gene>
<dbReference type="InterPro" id="IPR000515">
    <property type="entry name" value="MetI-like"/>
</dbReference>
<keyword evidence="3 9" id="KW-0813">Transport</keyword>
<feature type="transmembrane region" description="Helical" evidence="9">
    <location>
        <begin position="91"/>
        <end position="112"/>
    </location>
</feature>
<keyword evidence="7 9" id="KW-1133">Transmembrane helix</keyword>
<feature type="domain" description="ABC transmembrane type-1" evidence="10">
    <location>
        <begin position="16"/>
        <end position="216"/>
    </location>
</feature>
<evidence type="ECO:0000256" key="1">
    <source>
        <dbReference type="ARBA" id="ARBA00004429"/>
    </source>
</evidence>
<evidence type="ECO:0000256" key="4">
    <source>
        <dbReference type="ARBA" id="ARBA00022475"/>
    </source>
</evidence>
<dbReference type="InterPro" id="IPR051613">
    <property type="entry name" value="ABC_transp_permease_HisMQ"/>
</dbReference>
<dbReference type="Pfam" id="PF00528">
    <property type="entry name" value="BPD_transp_1"/>
    <property type="match status" value="1"/>
</dbReference>
<accession>A0ABV7MGE8</accession>
<evidence type="ECO:0000256" key="5">
    <source>
        <dbReference type="ARBA" id="ARBA00022519"/>
    </source>
</evidence>
<dbReference type="SUPFAM" id="SSF161098">
    <property type="entry name" value="MetI-like"/>
    <property type="match status" value="1"/>
</dbReference>
<evidence type="ECO:0000256" key="8">
    <source>
        <dbReference type="ARBA" id="ARBA00023136"/>
    </source>
</evidence>
<feature type="transmembrane region" description="Helical" evidence="9">
    <location>
        <begin position="20"/>
        <end position="40"/>
    </location>
</feature>
<comment type="caution">
    <text evidence="11">The sequence shown here is derived from an EMBL/GenBank/DDBJ whole genome shotgun (WGS) entry which is preliminary data.</text>
</comment>
<keyword evidence="4" id="KW-1003">Cell membrane</keyword>
<dbReference type="CDD" id="cd06261">
    <property type="entry name" value="TM_PBP2"/>
    <property type="match status" value="1"/>
</dbReference>
<evidence type="ECO:0000259" key="10">
    <source>
        <dbReference type="PROSITE" id="PS50928"/>
    </source>
</evidence>
<keyword evidence="8 9" id="KW-0472">Membrane</keyword>
<proteinExistence type="inferred from homology"/>
<dbReference type="InterPro" id="IPR035906">
    <property type="entry name" value="MetI-like_sf"/>
</dbReference>
<evidence type="ECO:0000256" key="7">
    <source>
        <dbReference type="ARBA" id="ARBA00022989"/>
    </source>
</evidence>
<feature type="transmembrane region" description="Helical" evidence="9">
    <location>
        <begin position="195"/>
        <end position="219"/>
    </location>
</feature>
<protein>
    <submittedName>
        <fullName evidence="11">ABC transporter permease</fullName>
    </submittedName>
</protein>
<evidence type="ECO:0000313" key="11">
    <source>
        <dbReference type="EMBL" id="MFC3320608.1"/>
    </source>
</evidence>
<dbReference type="RefSeq" id="WP_378987512.1">
    <property type="nucleotide sequence ID" value="NZ_JBHRVD010000001.1"/>
</dbReference>
<evidence type="ECO:0000256" key="9">
    <source>
        <dbReference type="RuleBase" id="RU363032"/>
    </source>
</evidence>
<keyword evidence="6 9" id="KW-0812">Transmembrane</keyword>
<dbReference type="PROSITE" id="PS50928">
    <property type="entry name" value="ABC_TM1"/>
    <property type="match status" value="1"/>
</dbReference>
<name>A0ABV7MGE8_9HYPH</name>
<feature type="transmembrane region" description="Helical" evidence="9">
    <location>
        <begin position="61"/>
        <end position="79"/>
    </location>
</feature>
<dbReference type="Proteomes" id="UP001595648">
    <property type="component" value="Unassembled WGS sequence"/>
</dbReference>
<dbReference type="NCBIfam" id="TIGR01726">
    <property type="entry name" value="HEQRo_perm_3TM"/>
    <property type="match status" value="1"/>
</dbReference>
<evidence type="ECO:0000256" key="3">
    <source>
        <dbReference type="ARBA" id="ARBA00022448"/>
    </source>
</evidence>
<dbReference type="Gene3D" id="1.10.3720.10">
    <property type="entry name" value="MetI-like"/>
    <property type="match status" value="1"/>
</dbReference>
<evidence type="ECO:0000256" key="6">
    <source>
        <dbReference type="ARBA" id="ARBA00022692"/>
    </source>
</evidence>
<keyword evidence="5" id="KW-0997">Cell inner membrane</keyword>
<organism evidence="11 12">
    <name type="scientific">Mesorhizobium cantuariense</name>
    <dbReference type="NCBI Taxonomy" id="1300275"/>
    <lineage>
        <taxon>Bacteria</taxon>
        <taxon>Pseudomonadati</taxon>
        <taxon>Pseudomonadota</taxon>
        <taxon>Alphaproteobacteria</taxon>
        <taxon>Hyphomicrobiales</taxon>
        <taxon>Phyllobacteriaceae</taxon>
        <taxon>Mesorhizobium</taxon>
    </lineage>
</organism>